<evidence type="ECO:0000256" key="3">
    <source>
        <dbReference type="ARBA" id="ARBA00022793"/>
    </source>
</evidence>
<evidence type="ECO:0000256" key="2">
    <source>
        <dbReference type="ARBA" id="ARBA00009533"/>
    </source>
</evidence>
<keyword evidence="4" id="KW-0663">Pyridoxal phosphate</keyword>
<dbReference type="OrthoDB" id="2161780at2759"/>
<feature type="coiled-coil region" evidence="7">
    <location>
        <begin position="18"/>
        <end position="45"/>
    </location>
</feature>
<dbReference type="InterPro" id="IPR015421">
    <property type="entry name" value="PyrdxlP-dep_Trfase_major"/>
</dbReference>
<dbReference type="InterPro" id="IPR055103">
    <property type="entry name" value="PDXDC1-like_2nd"/>
</dbReference>
<gene>
    <name evidence="11" type="ORF">ASZ78_009295</name>
</gene>
<evidence type="ECO:0000313" key="12">
    <source>
        <dbReference type="Proteomes" id="UP000198323"/>
    </source>
</evidence>
<feature type="non-terminal residue" evidence="11">
    <location>
        <position position="1"/>
    </location>
</feature>
<evidence type="ECO:0000256" key="5">
    <source>
        <dbReference type="ARBA" id="ARBA00023239"/>
    </source>
</evidence>
<dbReference type="InterPro" id="IPR055102">
    <property type="entry name" value="PDXDC1-like_3rd"/>
</dbReference>
<dbReference type="InterPro" id="IPR050477">
    <property type="entry name" value="GrpII_AminoAcid_Decarb"/>
</dbReference>
<keyword evidence="5" id="KW-0456">Lyase</keyword>
<keyword evidence="7" id="KW-0175">Coiled coil</keyword>
<evidence type="ECO:0000256" key="7">
    <source>
        <dbReference type="SAM" id="Coils"/>
    </source>
</evidence>
<feature type="compositionally biased region" description="Polar residues" evidence="8">
    <location>
        <begin position="674"/>
        <end position="685"/>
    </location>
</feature>
<dbReference type="InterPro" id="IPR015424">
    <property type="entry name" value="PyrdxlP-dep_Trfase"/>
</dbReference>
<dbReference type="PANTHER" id="PTHR42735">
    <property type="match status" value="1"/>
</dbReference>
<name>A0A226MQH6_CALSU</name>
<dbReference type="STRING" id="9009.A0A226MQH6"/>
<protein>
    <recommendedName>
        <fullName evidence="6">Pyridoxal-dependent decarboxylase domain-containing protein 1</fullName>
    </recommendedName>
</protein>
<keyword evidence="3" id="KW-0210">Decarboxylase</keyword>
<evidence type="ECO:0000256" key="4">
    <source>
        <dbReference type="ARBA" id="ARBA00022898"/>
    </source>
</evidence>
<dbReference type="GO" id="GO:0016831">
    <property type="term" value="F:carboxy-lyase activity"/>
    <property type="evidence" value="ECO:0007669"/>
    <property type="project" value="UniProtKB-KW"/>
</dbReference>
<evidence type="ECO:0000259" key="9">
    <source>
        <dbReference type="Pfam" id="PF22930"/>
    </source>
</evidence>
<dbReference type="Gene3D" id="3.40.640.10">
    <property type="entry name" value="Type I PLP-dependent aspartate aminotransferase-like (Major domain)"/>
    <property type="match status" value="1"/>
</dbReference>
<comment type="caution">
    <text evidence="11">The sequence shown here is derived from an EMBL/GenBank/DDBJ whole genome shotgun (WGS) entry which is preliminary data.</text>
</comment>
<feature type="compositionally biased region" description="Basic and acidic residues" evidence="8">
    <location>
        <begin position="686"/>
        <end position="695"/>
    </location>
</feature>
<reference evidence="11 12" key="1">
    <citation type="submission" date="2016-07" db="EMBL/GenBank/DDBJ databases">
        <title>Disparate Historic Effective Population Sizes Predicted by Modern Levels of Genome Diversity for the Scaled Quail (Callipepla squamata) and the Northern Bobwhite (Colinus virginianus): Inferences from First and Second Generation Draft Genome Assemblies for Sympatric New World Quail.</title>
        <authorList>
            <person name="Oldeschulte D.L."/>
            <person name="Halley Y.A."/>
            <person name="Bhattarai E.K."/>
            <person name="Brashear W.A."/>
            <person name="Hill J."/>
            <person name="Metz R.P."/>
            <person name="Johnson C.D."/>
            <person name="Rollins D."/>
            <person name="Peterson M.J."/>
            <person name="Bickhart D.M."/>
            <person name="Decker J.E."/>
            <person name="Seabury C.M."/>
        </authorList>
    </citation>
    <scope>NUCLEOTIDE SEQUENCE [LARGE SCALE GENOMIC DNA]</scope>
    <source>
        <strain evidence="11 12">Texas</strain>
        <tissue evidence="11">Leg muscle</tissue>
    </source>
</reference>
<feature type="region of interest" description="Disordered" evidence="8">
    <location>
        <begin position="635"/>
        <end position="750"/>
    </location>
</feature>
<dbReference type="PANTHER" id="PTHR42735:SF1">
    <property type="entry name" value="PYRIDOXAL-DEPENDENT DECARBOXYLASE DOMAIN-CONTAINING PROTEIN 1-RELATED"/>
    <property type="match status" value="1"/>
</dbReference>
<keyword evidence="12" id="KW-1185">Reference proteome</keyword>
<comment type="cofactor">
    <cofactor evidence="1">
        <name>pyridoxal 5'-phosphate</name>
        <dbReference type="ChEBI" id="CHEBI:597326"/>
    </cofactor>
</comment>
<dbReference type="EMBL" id="MCFN01000540">
    <property type="protein sequence ID" value="OXB57537.1"/>
    <property type="molecule type" value="Genomic_DNA"/>
</dbReference>
<dbReference type="SUPFAM" id="SSF53383">
    <property type="entry name" value="PLP-dependent transferases"/>
    <property type="match status" value="1"/>
</dbReference>
<organism evidence="11 12">
    <name type="scientific">Callipepla squamata</name>
    <name type="common">Scaled quail</name>
    <dbReference type="NCBI Taxonomy" id="9009"/>
    <lineage>
        <taxon>Eukaryota</taxon>
        <taxon>Metazoa</taxon>
        <taxon>Chordata</taxon>
        <taxon>Craniata</taxon>
        <taxon>Vertebrata</taxon>
        <taxon>Euteleostomi</taxon>
        <taxon>Archelosauria</taxon>
        <taxon>Archosauria</taxon>
        <taxon>Dinosauria</taxon>
        <taxon>Saurischia</taxon>
        <taxon>Theropoda</taxon>
        <taxon>Coelurosauria</taxon>
        <taxon>Aves</taxon>
        <taxon>Neognathae</taxon>
        <taxon>Galloanserae</taxon>
        <taxon>Galliformes</taxon>
        <taxon>Odontophoridae</taxon>
        <taxon>Callipepla</taxon>
    </lineage>
</organism>
<evidence type="ECO:0000313" key="11">
    <source>
        <dbReference type="EMBL" id="OXB57537.1"/>
    </source>
</evidence>
<feature type="coiled-coil region" evidence="7">
    <location>
        <begin position="571"/>
        <end position="598"/>
    </location>
</feature>
<feature type="compositionally biased region" description="Basic residues" evidence="8">
    <location>
        <begin position="659"/>
        <end position="672"/>
    </location>
</feature>
<dbReference type="Proteomes" id="UP000198323">
    <property type="component" value="Unassembled WGS sequence"/>
</dbReference>
<evidence type="ECO:0000256" key="1">
    <source>
        <dbReference type="ARBA" id="ARBA00001933"/>
    </source>
</evidence>
<feature type="compositionally biased region" description="Basic and acidic residues" evidence="8">
    <location>
        <begin position="707"/>
        <end position="718"/>
    </location>
</feature>
<evidence type="ECO:0000259" key="10">
    <source>
        <dbReference type="Pfam" id="PF22937"/>
    </source>
</evidence>
<feature type="domain" description="PDXDC1/PDXD2 second" evidence="9">
    <location>
        <begin position="350"/>
        <end position="454"/>
    </location>
</feature>
<sequence>SKINSVLSFPYQMVDPTLAEMGKNLNEAMKMLEDSQRKVEEENEKKYARKDIPGPLQGSFSIVACRLQNVGEQGHMALLGHSLAAYISVLDRERLRKLTTRILSDTTLWLCRLFRYENGSAYYHEDDREGLLKICRLVIHTRYEDYTVEGFNVLCTKQPVIYISSAARTGLGQALCNQLGLPLSCMCRVPCNTMFGSQHQMDVALLDRLIKDDIESGKLPLLLVANAGKCVNLATLALGYVSSSLLVCSTAATKCDSMTLTLGSWLGLPAVPAVTLYRHEDPSLSLAAGLTSSQPVEKLRALPLWLSLQYLGHDGIVERIKHASQLSQRLLENVKNLDFIKTSVEDELSSPVVVFKFFQKYLNRDQTPHVAQTAALQHPVISNEGHIYDAFNQWLGEQLAQLVPACGVDVVELEDEGTCVRFSPLMTSAGTEIQDVDQLVNCLKMKLPVLTSTLQLREEFEQEVRRTVGLLYVEDLSWPGLGVVRYNYHSDGKNDDNQEKELEKINAELLKKLNELESDLTFSLGPEFGGQKNCVYIGMVTEDLDVSELVETIAATGREIEENSRLLENMTEVVRKGIQEAQLQLQKANEERLLEEGLLRQIPVVGSVLNWFSPFQASPKGRTFNLTAGSLESTESTYVSKAQGTGTTPPPTPTSSLTKQRHPGQKIFKRSLRNSDAFSETSSVSHCDDLEKMDQRPPTLSPGQEQRPLETENKELPKEVPQATNKDTEDIQSGASPNYCANGEEQGSQR</sequence>
<dbReference type="Pfam" id="PF22937">
    <property type="entry name" value="PDXDC1-like_cen2"/>
    <property type="match status" value="1"/>
</dbReference>
<proteinExistence type="inferred from homology"/>
<dbReference type="AlphaFoldDB" id="A0A226MQH6"/>
<accession>A0A226MQH6</accession>
<evidence type="ECO:0000256" key="8">
    <source>
        <dbReference type="SAM" id="MobiDB-lite"/>
    </source>
</evidence>
<dbReference type="Pfam" id="PF22930">
    <property type="entry name" value="PDXDC1-like_cen"/>
    <property type="match status" value="1"/>
</dbReference>
<feature type="domain" description="PDXDC1-like third" evidence="10">
    <location>
        <begin position="460"/>
        <end position="565"/>
    </location>
</feature>
<comment type="similarity">
    <text evidence="2">Belongs to the group II decarboxylase family.</text>
</comment>
<evidence type="ECO:0000256" key="6">
    <source>
        <dbReference type="ARBA" id="ARBA00047190"/>
    </source>
</evidence>
<dbReference type="Gene3D" id="3.90.1150.170">
    <property type="match status" value="1"/>
</dbReference>